<evidence type="ECO:0000313" key="3">
    <source>
        <dbReference type="Proteomes" id="UP000184404"/>
    </source>
</evidence>
<name>A0A1M4TMP0_9FIRM</name>
<dbReference type="RefSeq" id="WP_072934614.1">
    <property type="nucleotide sequence ID" value="NZ_FQUG01000002.1"/>
</dbReference>
<proteinExistence type="predicted"/>
<reference evidence="2 3" key="1">
    <citation type="submission" date="2016-11" db="EMBL/GenBank/DDBJ databases">
        <authorList>
            <person name="Jaros S."/>
            <person name="Januszkiewicz K."/>
            <person name="Wedrychowicz H."/>
        </authorList>
    </citation>
    <scope>NUCLEOTIDE SEQUENCE [LARGE SCALE GENOMIC DNA]</scope>
    <source>
        <strain evidence="2 3">DSM 10502</strain>
    </source>
</reference>
<sequence>MKLKAILCVGAAVVSLAVPVSAKGDSSVTEGVTNLSDWNISMYPTKDVSPEQLEVNRWTELVKTKEADYEYEELSIDAVEGHKNLIKVNLKVFLKNGVLLEQKNQQYAVKLDHDRYSHSEVLYVFNTKERTYSIIHTKDISFGAVLLGETDTPIEKAEFKPIEKGSPVETAFTMAKKTYEQMNPVIW</sequence>
<dbReference type="AlphaFoldDB" id="A0A1M4TMP0"/>
<accession>A0A1M4TMP0</accession>
<gene>
    <name evidence="2" type="ORF">SAMN02745190_00531</name>
</gene>
<keyword evidence="1" id="KW-0732">Signal</keyword>
<organism evidence="2 3">
    <name type="scientific">Schwartzia succinivorans DSM 10502</name>
    <dbReference type="NCBI Taxonomy" id="1123243"/>
    <lineage>
        <taxon>Bacteria</taxon>
        <taxon>Bacillati</taxon>
        <taxon>Bacillota</taxon>
        <taxon>Negativicutes</taxon>
        <taxon>Selenomonadales</taxon>
        <taxon>Selenomonadaceae</taxon>
        <taxon>Schwartzia</taxon>
    </lineage>
</organism>
<protein>
    <submittedName>
        <fullName evidence="2">Uncharacterized protein</fullName>
    </submittedName>
</protein>
<feature type="chain" id="PRO_5038485940" evidence="1">
    <location>
        <begin position="23"/>
        <end position="187"/>
    </location>
</feature>
<feature type="signal peptide" evidence="1">
    <location>
        <begin position="1"/>
        <end position="22"/>
    </location>
</feature>
<evidence type="ECO:0000313" key="2">
    <source>
        <dbReference type="EMBL" id="SHE45666.1"/>
    </source>
</evidence>
<dbReference type="STRING" id="1123243.SAMN02745190_00531"/>
<dbReference type="Proteomes" id="UP000184404">
    <property type="component" value="Unassembled WGS sequence"/>
</dbReference>
<dbReference type="EMBL" id="FQUG01000002">
    <property type="protein sequence ID" value="SHE45666.1"/>
    <property type="molecule type" value="Genomic_DNA"/>
</dbReference>
<evidence type="ECO:0000256" key="1">
    <source>
        <dbReference type="SAM" id="SignalP"/>
    </source>
</evidence>
<keyword evidence="3" id="KW-1185">Reference proteome</keyword>